<dbReference type="AlphaFoldDB" id="A0A975G713"/>
<dbReference type="EMBL" id="CP073100">
    <property type="protein sequence ID" value="QUE50133.1"/>
    <property type="molecule type" value="Genomic_DNA"/>
</dbReference>
<keyword evidence="2" id="KW-1185">Reference proteome</keyword>
<dbReference type="Proteomes" id="UP000676169">
    <property type="component" value="Chromosome"/>
</dbReference>
<name>A0A975G713_9BACT</name>
<protein>
    <submittedName>
        <fullName evidence="1">Uncharacterized protein</fullName>
    </submittedName>
</protein>
<sequence>MSFPRNKATRKNYKDTQYLWYMAHKDGKTELQIEMTASVNGQTLIADLPRIVNQTMIEAAIDYGRKAGWTPDQAGPPFRCKYLRGQFTRLED</sequence>
<proteinExistence type="predicted"/>
<evidence type="ECO:0000313" key="2">
    <source>
        <dbReference type="Proteomes" id="UP000676169"/>
    </source>
</evidence>
<reference evidence="1" key="1">
    <citation type="submission" date="2021-04" db="EMBL/GenBank/DDBJ databases">
        <title>Luteolibacter sp. 32A isolated from the skin of an Anderson's salamander (Ambystoma andersonii).</title>
        <authorList>
            <person name="Spergser J."/>
            <person name="Busse H.-J."/>
        </authorList>
    </citation>
    <scope>NUCLEOTIDE SEQUENCE</scope>
    <source>
        <strain evidence="1">32A</strain>
    </source>
</reference>
<dbReference type="KEGG" id="lamb:KBB96_14805"/>
<dbReference type="RefSeq" id="WP_211630222.1">
    <property type="nucleotide sequence ID" value="NZ_CP073100.1"/>
</dbReference>
<accession>A0A975G713</accession>
<gene>
    <name evidence="1" type="ORF">KBB96_14805</name>
</gene>
<evidence type="ECO:0000313" key="1">
    <source>
        <dbReference type="EMBL" id="QUE50133.1"/>
    </source>
</evidence>
<organism evidence="1 2">
    <name type="scientific">Luteolibacter ambystomatis</name>
    <dbReference type="NCBI Taxonomy" id="2824561"/>
    <lineage>
        <taxon>Bacteria</taxon>
        <taxon>Pseudomonadati</taxon>
        <taxon>Verrucomicrobiota</taxon>
        <taxon>Verrucomicrobiia</taxon>
        <taxon>Verrucomicrobiales</taxon>
        <taxon>Verrucomicrobiaceae</taxon>
        <taxon>Luteolibacter</taxon>
    </lineage>
</organism>